<evidence type="ECO:0000259" key="6">
    <source>
        <dbReference type="PROSITE" id="PS50112"/>
    </source>
</evidence>
<keyword evidence="1" id="KW-0479">Metal-binding</keyword>
<accession>A0A0C2ZR42</accession>
<feature type="domain" description="GATA-type" evidence="7">
    <location>
        <begin position="284"/>
        <end position="317"/>
    </location>
</feature>
<dbReference type="SUPFAM" id="SSF55785">
    <property type="entry name" value="PYP-like sensor domain (PAS domain)"/>
    <property type="match status" value="1"/>
</dbReference>
<evidence type="ECO:0000313" key="9">
    <source>
        <dbReference type="Proteomes" id="UP000053989"/>
    </source>
</evidence>
<dbReference type="InterPro" id="IPR013767">
    <property type="entry name" value="PAS_fold"/>
</dbReference>
<dbReference type="EMBL" id="KN822142">
    <property type="protein sequence ID" value="KIM55062.1"/>
    <property type="molecule type" value="Genomic_DNA"/>
</dbReference>
<sequence length="341" mass="38252">MSARHLQSQSKAASSHNSSQIPAATFEFTKRKRWADLLIHELSEAIIFVLSNDAKVWFCGRAISELLGWRDADLIDRNFTDIVNTEDQQTFHVAFQESLRTRMEMNSYIRLQCINGFAVQHTPPSQVLFELKGYPLYIDNESTPRCFFAVAKPFPSRNVTMLNTFLELKIENERLQQRLAELRVRTASPSVPPPGNPVQSGYMYGATNARMGIPDMSGSYHHHLSKVVYDDTMQPTTNQTRSVGYDPQGSHSFRAQYSSSSGMQPEDDAGGDASRRKKMRKTHGAEQYVCVTCGRTDSPEWRKGPQGPKTLCNACGLRWAKEVRNKVDENSSGTGSSFGAP</sequence>
<evidence type="ECO:0000256" key="1">
    <source>
        <dbReference type="ARBA" id="ARBA00022723"/>
    </source>
</evidence>
<protein>
    <recommendedName>
        <fullName evidence="10">GATA-type domain-containing protein</fullName>
    </recommendedName>
</protein>
<dbReference type="AlphaFoldDB" id="A0A0C2ZR42"/>
<dbReference type="STRING" id="1036808.A0A0C2ZR42"/>
<dbReference type="InterPro" id="IPR000014">
    <property type="entry name" value="PAS"/>
</dbReference>
<dbReference type="PANTHER" id="PTHR45658:SF18">
    <property type="entry name" value="PROTEIN GAT2"/>
    <property type="match status" value="1"/>
</dbReference>
<dbReference type="HOGENOM" id="CLU_024414_1_1_1"/>
<dbReference type="InterPro" id="IPR000679">
    <property type="entry name" value="Znf_GATA"/>
</dbReference>
<dbReference type="Gene3D" id="3.30.50.10">
    <property type="entry name" value="Erythroid Transcription Factor GATA-1, subunit A"/>
    <property type="match status" value="1"/>
</dbReference>
<dbReference type="InterPro" id="IPR051140">
    <property type="entry name" value="GATA_TF"/>
</dbReference>
<dbReference type="SMART" id="SM00091">
    <property type="entry name" value="PAS"/>
    <property type="match status" value="1"/>
</dbReference>
<feature type="compositionally biased region" description="Polar residues" evidence="5">
    <location>
        <begin position="249"/>
        <end position="263"/>
    </location>
</feature>
<dbReference type="Proteomes" id="UP000053989">
    <property type="component" value="Unassembled WGS sequence"/>
</dbReference>
<dbReference type="PROSITE" id="PS50114">
    <property type="entry name" value="GATA_ZN_FINGER_2"/>
    <property type="match status" value="1"/>
</dbReference>
<dbReference type="GO" id="GO:0043565">
    <property type="term" value="F:sequence-specific DNA binding"/>
    <property type="evidence" value="ECO:0007669"/>
    <property type="project" value="InterPro"/>
</dbReference>
<dbReference type="PROSITE" id="PS50112">
    <property type="entry name" value="PAS"/>
    <property type="match status" value="1"/>
</dbReference>
<dbReference type="SUPFAM" id="SSF57716">
    <property type="entry name" value="Glucocorticoid receptor-like (DNA-binding domain)"/>
    <property type="match status" value="1"/>
</dbReference>
<evidence type="ECO:0000259" key="7">
    <source>
        <dbReference type="PROSITE" id="PS50114"/>
    </source>
</evidence>
<keyword evidence="3" id="KW-0862">Zinc</keyword>
<dbReference type="PROSITE" id="PS00344">
    <property type="entry name" value="GATA_ZN_FINGER_1"/>
    <property type="match status" value="1"/>
</dbReference>
<dbReference type="Gene3D" id="3.30.450.20">
    <property type="entry name" value="PAS domain"/>
    <property type="match status" value="1"/>
</dbReference>
<proteinExistence type="predicted"/>
<dbReference type="GO" id="GO:0008270">
    <property type="term" value="F:zinc ion binding"/>
    <property type="evidence" value="ECO:0007669"/>
    <property type="project" value="UniProtKB-KW"/>
</dbReference>
<reference evidence="8 9" key="1">
    <citation type="submission" date="2014-04" db="EMBL/GenBank/DDBJ databases">
        <authorList>
            <consortium name="DOE Joint Genome Institute"/>
            <person name="Kuo A."/>
            <person name="Kohler A."/>
            <person name="Nagy L.G."/>
            <person name="Floudas D."/>
            <person name="Copeland A."/>
            <person name="Barry K.W."/>
            <person name="Cichocki N."/>
            <person name="Veneault-Fourrey C."/>
            <person name="LaButti K."/>
            <person name="Lindquist E.A."/>
            <person name="Lipzen A."/>
            <person name="Lundell T."/>
            <person name="Morin E."/>
            <person name="Murat C."/>
            <person name="Sun H."/>
            <person name="Tunlid A."/>
            <person name="Henrissat B."/>
            <person name="Grigoriev I.V."/>
            <person name="Hibbett D.S."/>
            <person name="Martin F."/>
            <person name="Nordberg H.P."/>
            <person name="Cantor M.N."/>
            <person name="Hua S.X."/>
        </authorList>
    </citation>
    <scope>NUCLEOTIDE SEQUENCE [LARGE SCALE GENOMIC DNA]</scope>
    <source>
        <strain evidence="8 9">Foug A</strain>
    </source>
</reference>
<dbReference type="InterPro" id="IPR035965">
    <property type="entry name" value="PAS-like_dom_sf"/>
</dbReference>
<reference evidence="9" key="2">
    <citation type="submission" date="2015-01" db="EMBL/GenBank/DDBJ databases">
        <title>Evolutionary Origins and Diversification of the Mycorrhizal Mutualists.</title>
        <authorList>
            <consortium name="DOE Joint Genome Institute"/>
            <consortium name="Mycorrhizal Genomics Consortium"/>
            <person name="Kohler A."/>
            <person name="Kuo A."/>
            <person name="Nagy L.G."/>
            <person name="Floudas D."/>
            <person name="Copeland A."/>
            <person name="Barry K.W."/>
            <person name="Cichocki N."/>
            <person name="Veneault-Fourrey C."/>
            <person name="LaButti K."/>
            <person name="Lindquist E.A."/>
            <person name="Lipzen A."/>
            <person name="Lundell T."/>
            <person name="Morin E."/>
            <person name="Murat C."/>
            <person name="Riley R."/>
            <person name="Ohm R."/>
            <person name="Sun H."/>
            <person name="Tunlid A."/>
            <person name="Henrissat B."/>
            <person name="Grigoriev I.V."/>
            <person name="Hibbett D.S."/>
            <person name="Martin F."/>
        </authorList>
    </citation>
    <scope>NUCLEOTIDE SEQUENCE [LARGE SCALE GENOMIC DNA]</scope>
    <source>
        <strain evidence="9">Foug A</strain>
    </source>
</reference>
<feature type="domain" description="PAS" evidence="6">
    <location>
        <begin position="47"/>
        <end position="102"/>
    </location>
</feature>
<dbReference type="CDD" id="cd00130">
    <property type="entry name" value="PAS"/>
    <property type="match status" value="1"/>
</dbReference>
<dbReference type="SMART" id="SM00401">
    <property type="entry name" value="ZnF_GATA"/>
    <property type="match status" value="1"/>
</dbReference>
<gene>
    <name evidence="8" type="ORF">SCLCIDRAFT_1221475</name>
</gene>
<evidence type="ECO:0008006" key="10">
    <source>
        <dbReference type="Google" id="ProtNLM"/>
    </source>
</evidence>
<dbReference type="GO" id="GO:0006355">
    <property type="term" value="P:regulation of DNA-templated transcription"/>
    <property type="evidence" value="ECO:0007669"/>
    <property type="project" value="InterPro"/>
</dbReference>
<evidence type="ECO:0000256" key="3">
    <source>
        <dbReference type="ARBA" id="ARBA00022833"/>
    </source>
</evidence>
<dbReference type="OrthoDB" id="2162994at2759"/>
<dbReference type="CDD" id="cd00202">
    <property type="entry name" value="ZnF_GATA"/>
    <property type="match status" value="1"/>
</dbReference>
<evidence type="ECO:0000256" key="2">
    <source>
        <dbReference type="ARBA" id="ARBA00022771"/>
    </source>
</evidence>
<name>A0A0C2ZR42_9AGAM</name>
<evidence type="ECO:0000256" key="4">
    <source>
        <dbReference type="PROSITE-ProRule" id="PRU00094"/>
    </source>
</evidence>
<dbReference type="Pfam" id="PF00320">
    <property type="entry name" value="GATA"/>
    <property type="match status" value="1"/>
</dbReference>
<dbReference type="InterPro" id="IPR013088">
    <property type="entry name" value="Znf_NHR/GATA"/>
</dbReference>
<feature type="region of interest" description="Disordered" evidence="5">
    <location>
        <begin position="235"/>
        <end position="281"/>
    </location>
</feature>
<evidence type="ECO:0000313" key="8">
    <source>
        <dbReference type="EMBL" id="KIM55062.1"/>
    </source>
</evidence>
<keyword evidence="2 4" id="KW-0863">Zinc-finger</keyword>
<keyword evidence="9" id="KW-1185">Reference proteome</keyword>
<organism evidence="8 9">
    <name type="scientific">Scleroderma citrinum Foug A</name>
    <dbReference type="NCBI Taxonomy" id="1036808"/>
    <lineage>
        <taxon>Eukaryota</taxon>
        <taxon>Fungi</taxon>
        <taxon>Dikarya</taxon>
        <taxon>Basidiomycota</taxon>
        <taxon>Agaricomycotina</taxon>
        <taxon>Agaricomycetes</taxon>
        <taxon>Agaricomycetidae</taxon>
        <taxon>Boletales</taxon>
        <taxon>Sclerodermatineae</taxon>
        <taxon>Sclerodermataceae</taxon>
        <taxon>Scleroderma</taxon>
    </lineage>
</organism>
<dbReference type="Pfam" id="PF00989">
    <property type="entry name" value="PAS"/>
    <property type="match status" value="1"/>
</dbReference>
<evidence type="ECO:0000256" key="5">
    <source>
        <dbReference type="SAM" id="MobiDB-lite"/>
    </source>
</evidence>
<dbReference type="PANTHER" id="PTHR45658">
    <property type="entry name" value="GATA TRANSCRIPTION FACTOR"/>
    <property type="match status" value="1"/>
</dbReference>
<dbReference type="InParanoid" id="A0A0C2ZR42"/>